<dbReference type="PANTHER" id="PTHR24422">
    <property type="entry name" value="CHEMOTAXIS PROTEIN METHYLTRANSFERASE"/>
    <property type="match status" value="1"/>
</dbReference>
<dbReference type="PROSITE" id="PS50123">
    <property type="entry name" value="CHER"/>
    <property type="match status" value="1"/>
</dbReference>
<dbReference type="GO" id="GO:0000155">
    <property type="term" value="F:phosphorelay sensor kinase activity"/>
    <property type="evidence" value="ECO:0007669"/>
    <property type="project" value="InterPro"/>
</dbReference>
<keyword evidence="7" id="KW-0238">DNA-binding</keyword>
<feature type="modified residue" description="4-aspartylphosphate" evidence="10">
    <location>
        <position position="1319"/>
    </location>
</feature>
<dbReference type="CDD" id="cd17537">
    <property type="entry name" value="REC_FixJ"/>
    <property type="match status" value="1"/>
</dbReference>
<dbReference type="PROSITE" id="PS50109">
    <property type="entry name" value="HIS_KIN"/>
    <property type="match status" value="1"/>
</dbReference>
<comment type="caution">
    <text evidence="18">The sequence shown here is derived from an EMBL/GenBank/DDBJ whole genome shotgun (WGS) entry which is preliminary data.</text>
</comment>
<evidence type="ECO:0000259" key="14">
    <source>
        <dbReference type="PROSITE" id="PS50110"/>
    </source>
</evidence>
<dbReference type="PROSITE" id="PS00622">
    <property type="entry name" value="HTH_LUXR_1"/>
    <property type="match status" value="1"/>
</dbReference>
<dbReference type="GO" id="GO:0006935">
    <property type="term" value="P:chemotaxis"/>
    <property type="evidence" value="ECO:0007669"/>
    <property type="project" value="UniProtKB-UniRule"/>
</dbReference>
<dbReference type="Gene3D" id="3.40.50.180">
    <property type="entry name" value="Methylesterase CheB, C-terminal domain"/>
    <property type="match status" value="1"/>
</dbReference>
<dbReference type="SMART" id="SM00387">
    <property type="entry name" value="HATPase_c"/>
    <property type="match status" value="1"/>
</dbReference>
<evidence type="ECO:0000259" key="17">
    <source>
        <dbReference type="PROSITE" id="PS50123"/>
    </source>
</evidence>
<dbReference type="CDD" id="cd06170">
    <property type="entry name" value="LuxR_C_like"/>
    <property type="match status" value="1"/>
</dbReference>
<dbReference type="PROSITE" id="PS50043">
    <property type="entry name" value="HTH_LUXR_2"/>
    <property type="match status" value="1"/>
</dbReference>
<evidence type="ECO:0000259" key="12">
    <source>
        <dbReference type="PROSITE" id="PS50043"/>
    </source>
</evidence>
<dbReference type="InterPro" id="IPR036097">
    <property type="entry name" value="HisK_dim/P_sf"/>
</dbReference>
<sequence>MTEGRPKTTKGRRPRSSQRTVAARALLRGAFRGPGNFLVVGIGASAGGLDACRKLMDTLPADAGLAFILVQHLDPTHESMMVDLLASHTSMNVLQAADGMALDRDHLYVIPPGTYLSVSDGALRLSQPQARHGARLPFDFLLRSLAEQYGSRAISVILSGTGADGSLGLRAVKENGGFVIAQDPVDAGYDGMPQSAIMTGLVDRVLPAGKIAEALAERRDEMSAAPTHNNLHRKDSKPDWLSHVIELLRAGTIHNFTLYKQGTLRRRIERRMAMAAVDSSDTDRYLDMLRSDPIELNNLAKDLLINVTRFFRDPNVFDFLAEKTIPDLIRNCAPDRPLRVWIAGCSTGEETYSLAMLLREQIALSKLDVKLQIIASDVDPSTVARAREGLYPEAIEKDVSPVRLASFFSKEDHGYRVLPDLRATVVFLAHDVLSDPPFSRLDLISCRNLLIYLRSEAQAKVLSLFDFALRDGGVLLLGGAETVGHFDARFKAISKPERLYRHIGHGRTGDFGFSTSDGARARIARREGQGSGPSRQADFAALCQRLVMATYAPAAVLINREHECLYSLGPTDRYLRVAPGRPTHDLLAMAREDVRTKLRSAIQQAIQGNVRIVVVAGQTQLDDYQASFSISVQPVLSDGEELLLVCFIDEPAAKSKGHRPPKAGDVPRITELERELAATRLELEGAIRSLEISIEEQKAINEERLSVNEEYQSTNEELLTSKEELQSLNEELTALNSQLQETLERQRTTSDDLQNVLYSTDVATIFLDRNLNIRFFTPATKSLFSVIASDVGRPLSDLNSLAADDALLSDAREVLESRAPVEREIEARDGAWYNRCILPYRTQENGIEGVVITFADITERKRISEALEAAKRQAELANVAKSRFLAAASHDLRQPLQTLVLLHELLAKTVEGERSKKLLARLDQTLVAMSSMLNTLLDINQIEAGTVFAEMAIFPINDLLERLKNEFTYHAQAHSLALRVVPCGLSIRSDPHLLEQMLRNLLSNALKYTKRGKVLLGCRRRGSLLSIEVWDTGIGIPAAELGAIFEEYHQVDNVARERSLGLGLGLAIVQRLGNLLGHRIRVHSRPGKGSAFVIEATLSSVEPAAAVLERHGSGSKDAVSEGVRRRGMLLIVEDDPDVSELLELLLREEGYCTATARDGVAALELIARGACRPDLIIADYNLPNGLNGLQLTAKMRETLQRVIPVIILTGDISTDALRDIALQDCVQLNKPVKMEELTQVIQRLLPASPSASSRRTSFANDETTRAPPPTIFVVDDDSHICEAIRNVLEENGLIVETYSSSETFLKAYHPGREGCLLIDAYLPGMDGVELLRRLNEAGDRLPAIMITGNSDVPIAVQAMKAGALDFIEKPIGGNELLASIARALEQSKDAAKLSVWREDAANRIAGLTMRQRQIMDLVLAGRPNKNIAADLGISQRTVENHRASIMKKTGSTSLPALARLALAATGYGADESIVADSASVKATRRPAAKSFRRLP</sequence>
<dbReference type="InterPro" id="IPR036388">
    <property type="entry name" value="WH-like_DNA-bd_sf"/>
</dbReference>
<dbReference type="PRINTS" id="PR00996">
    <property type="entry name" value="CHERMTFRASE"/>
</dbReference>
<dbReference type="SMART" id="SM00138">
    <property type="entry name" value="MeTrc"/>
    <property type="match status" value="1"/>
</dbReference>
<evidence type="ECO:0000259" key="16">
    <source>
        <dbReference type="PROSITE" id="PS50122"/>
    </source>
</evidence>
<dbReference type="Gene3D" id="1.10.10.10">
    <property type="entry name" value="Winged helix-like DNA-binding domain superfamily/Winged helix DNA-binding domain"/>
    <property type="match status" value="1"/>
</dbReference>
<dbReference type="SUPFAM" id="SSF47384">
    <property type="entry name" value="Homodimeric domain of signal transducing histidine kinase"/>
    <property type="match status" value="1"/>
</dbReference>
<comment type="catalytic activity">
    <reaction evidence="1">
        <text>ATP + protein L-histidine = ADP + protein N-phospho-L-histidine.</text>
        <dbReference type="EC" id="2.7.13.3"/>
    </reaction>
</comment>
<keyword evidence="8" id="KW-0804">Transcription</keyword>
<reference evidence="18 19" key="1">
    <citation type="submission" date="2017-10" db="EMBL/GenBank/DDBJ databases">
        <title>Genome announcement of Methylocella silvestris TVC from permafrost.</title>
        <authorList>
            <person name="Wang J."/>
            <person name="Geng K."/>
            <person name="Ul-Haque F."/>
            <person name="Crombie A.T."/>
            <person name="Street L.E."/>
            <person name="Wookey P.A."/>
            <person name="Murrell J.C."/>
            <person name="Pratscher J."/>
        </authorList>
    </citation>
    <scope>NUCLEOTIDE SEQUENCE [LARGE SCALE GENOMIC DNA]</scope>
    <source>
        <strain evidence="18 19">TVC</strain>
    </source>
</reference>
<dbReference type="Gene3D" id="3.30.450.20">
    <property type="entry name" value="PAS domain"/>
    <property type="match status" value="1"/>
</dbReference>
<feature type="domain" description="CheB-type methylesterase" evidence="16">
    <location>
        <begin position="34"/>
        <end position="222"/>
    </location>
</feature>
<dbReference type="Gene3D" id="3.40.50.150">
    <property type="entry name" value="Vaccinia Virus protein VP39"/>
    <property type="match status" value="1"/>
</dbReference>
<dbReference type="SUPFAM" id="SSF55874">
    <property type="entry name" value="ATPase domain of HSP90 chaperone/DNA topoisomerase II/histidine kinase"/>
    <property type="match status" value="1"/>
</dbReference>
<dbReference type="SUPFAM" id="SSF47757">
    <property type="entry name" value="Chemotaxis receptor methyltransferase CheR, N-terminal domain"/>
    <property type="match status" value="1"/>
</dbReference>
<evidence type="ECO:0000256" key="9">
    <source>
        <dbReference type="PROSITE-ProRule" id="PRU00050"/>
    </source>
</evidence>
<dbReference type="CDD" id="cd16434">
    <property type="entry name" value="CheB-CheR_fusion"/>
    <property type="match status" value="1"/>
</dbReference>
<keyword evidence="18" id="KW-0418">Kinase</keyword>
<feature type="domain" description="PAC" evidence="15">
    <location>
        <begin position="819"/>
        <end position="869"/>
    </location>
</feature>
<evidence type="ECO:0000256" key="2">
    <source>
        <dbReference type="ARBA" id="ARBA00012438"/>
    </source>
</evidence>
<feature type="domain" description="Response regulatory" evidence="14">
    <location>
        <begin position="1270"/>
        <end position="1384"/>
    </location>
</feature>
<dbReference type="InterPro" id="IPR000673">
    <property type="entry name" value="Sig_transdc_resp-reg_Me-estase"/>
</dbReference>
<dbReference type="Gene3D" id="1.10.287.130">
    <property type="match status" value="1"/>
</dbReference>
<dbReference type="InterPro" id="IPR000780">
    <property type="entry name" value="CheR_MeTrfase"/>
</dbReference>
<feature type="active site" evidence="9">
    <location>
        <position position="164"/>
    </location>
</feature>
<dbReference type="FunFam" id="3.30.565.10:FF:000049">
    <property type="entry name" value="Two-component sensor histidine kinase"/>
    <property type="match status" value="1"/>
</dbReference>
<dbReference type="SMART" id="SM00448">
    <property type="entry name" value="REC"/>
    <property type="match status" value="2"/>
</dbReference>
<dbReference type="OrthoDB" id="341208at2"/>
<evidence type="ECO:0000256" key="4">
    <source>
        <dbReference type="ARBA" id="ARBA00022553"/>
    </source>
</evidence>
<dbReference type="InterPro" id="IPR035965">
    <property type="entry name" value="PAS-like_dom_sf"/>
</dbReference>
<evidence type="ECO:0000256" key="8">
    <source>
        <dbReference type="ARBA" id="ARBA00023163"/>
    </source>
</evidence>
<dbReference type="EMBL" id="PDZR01000036">
    <property type="protein sequence ID" value="PNG24330.1"/>
    <property type="molecule type" value="Genomic_DNA"/>
</dbReference>
<dbReference type="SUPFAM" id="SSF53335">
    <property type="entry name" value="S-adenosyl-L-methionine-dependent methyltransferases"/>
    <property type="match status" value="1"/>
</dbReference>
<dbReference type="InterPro" id="IPR036890">
    <property type="entry name" value="HATPase_C_sf"/>
</dbReference>
<dbReference type="SUPFAM" id="SSF52172">
    <property type="entry name" value="CheY-like"/>
    <property type="match status" value="2"/>
</dbReference>
<dbReference type="InterPro" id="IPR035909">
    <property type="entry name" value="CheB_C"/>
</dbReference>
<dbReference type="PROSITE" id="PS50122">
    <property type="entry name" value="CHEB"/>
    <property type="match status" value="1"/>
</dbReference>
<organism evidence="18 19">
    <name type="scientific">Methylocella silvestris</name>
    <dbReference type="NCBI Taxonomy" id="199596"/>
    <lineage>
        <taxon>Bacteria</taxon>
        <taxon>Pseudomonadati</taxon>
        <taxon>Pseudomonadota</taxon>
        <taxon>Alphaproteobacteria</taxon>
        <taxon>Hyphomicrobiales</taxon>
        <taxon>Beijerinckiaceae</taxon>
        <taxon>Methylocella</taxon>
    </lineage>
</organism>
<dbReference type="SUPFAM" id="SSF52738">
    <property type="entry name" value="Methylesterase CheB, C-terminal domain"/>
    <property type="match status" value="1"/>
</dbReference>
<keyword evidence="11" id="KW-0175">Coiled coil</keyword>
<dbReference type="InterPro" id="IPR016032">
    <property type="entry name" value="Sig_transdc_resp-reg_C-effctor"/>
</dbReference>
<evidence type="ECO:0000313" key="18">
    <source>
        <dbReference type="EMBL" id="PNG24330.1"/>
    </source>
</evidence>
<dbReference type="Pfam" id="PF00512">
    <property type="entry name" value="HisKA"/>
    <property type="match status" value="1"/>
</dbReference>
<dbReference type="PROSITE" id="PS50113">
    <property type="entry name" value="PAC"/>
    <property type="match status" value="1"/>
</dbReference>
<dbReference type="GO" id="GO:0008757">
    <property type="term" value="F:S-adenosylmethionine-dependent methyltransferase activity"/>
    <property type="evidence" value="ECO:0007669"/>
    <property type="project" value="InterPro"/>
</dbReference>
<feature type="domain" description="Histidine kinase" evidence="13">
    <location>
        <begin position="887"/>
        <end position="1100"/>
    </location>
</feature>
<feature type="active site" evidence="9">
    <location>
        <position position="45"/>
    </location>
</feature>
<dbReference type="InterPro" id="IPR000792">
    <property type="entry name" value="Tscrpt_reg_LuxR_C"/>
</dbReference>
<dbReference type="FunFam" id="3.40.50.2300:FF:000018">
    <property type="entry name" value="DNA-binding transcriptional regulator NtrC"/>
    <property type="match status" value="1"/>
</dbReference>
<dbReference type="Pfam" id="PF03705">
    <property type="entry name" value="CheR_N"/>
    <property type="match status" value="1"/>
</dbReference>
<dbReference type="InterPro" id="IPR029063">
    <property type="entry name" value="SAM-dependent_MTases_sf"/>
</dbReference>
<dbReference type="Proteomes" id="UP000236286">
    <property type="component" value="Unassembled WGS sequence"/>
</dbReference>
<dbReference type="InterPro" id="IPR022642">
    <property type="entry name" value="CheR_C"/>
</dbReference>
<name>A0A2J7TC42_METSI</name>
<dbReference type="InterPro" id="IPR022641">
    <property type="entry name" value="CheR_N"/>
</dbReference>
<keyword evidence="6" id="KW-0805">Transcription regulation</keyword>
<dbReference type="GO" id="GO:0005737">
    <property type="term" value="C:cytoplasm"/>
    <property type="evidence" value="ECO:0007669"/>
    <property type="project" value="InterPro"/>
</dbReference>
<feature type="active site" evidence="9">
    <location>
        <position position="72"/>
    </location>
</feature>
<evidence type="ECO:0000259" key="13">
    <source>
        <dbReference type="PROSITE" id="PS50109"/>
    </source>
</evidence>
<evidence type="ECO:0000256" key="10">
    <source>
        <dbReference type="PROSITE-ProRule" id="PRU00169"/>
    </source>
</evidence>
<evidence type="ECO:0000256" key="7">
    <source>
        <dbReference type="ARBA" id="ARBA00023125"/>
    </source>
</evidence>
<evidence type="ECO:0000259" key="15">
    <source>
        <dbReference type="PROSITE" id="PS50113"/>
    </source>
</evidence>
<dbReference type="InterPro" id="IPR001789">
    <property type="entry name" value="Sig_transdc_resp-reg_receiver"/>
</dbReference>
<dbReference type="SUPFAM" id="SSF46894">
    <property type="entry name" value="C-terminal effector domain of the bipartite response regulators"/>
    <property type="match status" value="1"/>
</dbReference>
<dbReference type="PROSITE" id="PS50110">
    <property type="entry name" value="RESPONSE_REGULATORY"/>
    <property type="match status" value="2"/>
</dbReference>
<dbReference type="GO" id="GO:0000156">
    <property type="term" value="F:phosphorelay response regulator activity"/>
    <property type="evidence" value="ECO:0007669"/>
    <property type="project" value="InterPro"/>
</dbReference>
<dbReference type="PRINTS" id="PR00038">
    <property type="entry name" value="HTHLUXR"/>
</dbReference>
<dbReference type="Gene3D" id="3.30.565.10">
    <property type="entry name" value="Histidine kinase-like ATPase, C-terminal domain"/>
    <property type="match status" value="1"/>
</dbReference>
<dbReference type="GO" id="GO:0006355">
    <property type="term" value="P:regulation of DNA-templated transcription"/>
    <property type="evidence" value="ECO:0007669"/>
    <property type="project" value="InterPro"/>
</dbReference>
<dbReference type="SUPFAM" id="SSF55785">
    <property type="entry name" value="PYP-like sensor domain (PAS domain)"/>
    <property type="match status" value="1"/>
</dbReference>
<evidence type="ECO:0000313" key="19">
    <source>
        <dbReference type="Proteomes" id="UP000236286"/>
    </source>
</evidence>
<evidence type="ECO:0000256" key="3">
    <source>
        <dbReference type="ARBA" id="ARBA00022500"/>
    </source>
</evidence>
<dbReference type="InterPro" id="IPR050903">
    <property type="entry name" value="Bact_Chemotaxis_MeTrfase"/>
</dbReference>
<dbReference type="InterPro" id="IPR003594">
    <property type="entry name" value="HATPase_dom"/>
</dbReference>
<evidence type="ECO:0000256" key="5">
    <source>
        <dbReference type="ARBA" id="ARBA00023012"/>
    </source>
</evidence>
<feature type="domain" description="Response regulatory" evidence="14">
    <location>
        <begin position="1128"/>
        <end position="1245"/>
    </location>
</feature>
<dbReference type="Pfam" id="PF02518">
    <property type="entry name" value="HATPase_c"/>
    <property type="match status" value="1"/>
</dbReference>
<dbReference type="Pfam" id="PF01739">
    <property type="entry name" value="CheR"/>
    <property type="match status" value="1"/>
</dbReference>
<keyword evidence="5" id="KW-0902">Two-component regulatory system</keyword>
<evidence type="ECO:0000256" key="6">
    <source>
        <dbReference type="ARBA" id="ARBA00023015"/>
    </source>
</evidence>
<keyword evidence="18" id="KW-0808">Transferase</keyword>
<dbReference type="GO" id="GO:0003677">
    <property type="term" value="F:DNA binding"/>
    <property type="evidence" value="ECO:0007669"/>
    <property type="project" value="UniProtKB-KW"/>
</dbReference>
<proteinExistence type="predicted"/>
<gene>
    <name evidence="18" type="ORF">CR492_19260</name>
</gene>
<feature type="modified residue" description="4-aspartylphosphate" evidence="10">
    <location>
        <position position="1179"/>
    </location>
</feature>
<protein>
    <recommendedName>
        <fullName evidence="2">histidine kinase</fullName>
        <ecNumber evidence="2">2.7.13.3</ecNumber>
    </recommendedName>
</protein>
<dbReference type="PANTHER" id="PTHR24422:SF27">
    <property type="entry name" value="PROTEIN-GLUTAMATE O-METHYLTRANSFERASE"/>
    <property type="match status" value="1"/>
</dbReference>
<dbReference type="GO" id="GO:0008984">
    <property type="term" value="F:protein-glutamate methylesterase activity"/>
    <property type="evidence" value="ECO:0007669"/>
    <property type="project" value="InterPro"/>
</dbReference>
<evidence type="ECO:0000256" key="11">
    <source>
        <dbReference type="SAM" id="Coils"/>
    </source>
</evidence>
<keyword evidence="3 9" id="KW-0145">Chemotaxis</keyword>
<feature type="coiled-coil region" evidence="11">
    <location>
        <begin position="669"/>
        <end position="756"/>
    </location>
</feature>
<dbReference type="Pfam" id="PF01339">
    <property type="entry name" value="CheB_methylest"/>
    <property type="match status" value="1"/>
</dbReference>
<accession>A0A2J7TC42</accession>
<dbReference type="InterPro" id="IPR003661">
    <property type="entry name" value="HisK_dim/P_dom"/>
</dbReference>
<dbReference type="InterPro" id="IPR011006">
    <property type="entry name" value="CheY-like_superfamily"/>
</dbReference>
<evidence type="ECO:0000256" key="1">
    <source>
        <dbReference type="ARBA" id="ARBA00000085"/>
    </source>
</evidence>
<feature type="domain" description="HTH luxR-type" evidence="12">
    <location>
        <begin position="1400"/>
        <end position="1465"/>
    </location>
</feature>
<dbReference type="Pfam" id="PF00072">
    <property type="entry name" value="Response_reg"/>
    <property type="match status" value="2"/>
</dbReference>
<dbReference type="SMART" id="SM00388">
    <property type="entry name" value="HisKA"/>
    <property type="match status" value="1"/>
</dbReference>
<dbReference type="CDD" id="cd00082">
    <property type="entry name" value="HisKA"/>
    <property type="match status" value="1"/>
</dbReference>
<dbReference type="Pfam" id="PF00196">
    <property type="entry name" value="GerE"/>
    <property type="match status" value="1"/>
</dbReference>
<keyword evidence="9" id="KW-0378">Hydrolase</keyword>
<dbReference type="InterPro" id="IPR005467">
    <property type="entry name" value="His_kinase_dom"/>
</dbReference>
<keyword evidence="4 10" id="KW-0597">Phosphoprotein</keyword>
<dbReference type="InterPro" id="IPR000700">
    <property type="entry name" value="PAS-assoc_C"/>
</dbReference>
<dbReference type="Pfam" id="PF13596">
    <property type="entry name" value="PAS_10"/>
    <property type="match status" value="1"/>
</dbReference>
<feature type="domain" description="CheR-type methyltransferase" evidence="17">
    <location>
        <begin position="241"/>
        <end position="483"/>
    </location>
</feature>
<dbReference type="EC" id="2.7.13.3" evidence="2"/>
<dbReference type="Gene3D" id="3.40.50.2300">
    <property type="match status" value="2"/>
</dbReference>
<dbReference type="SMART" id="SM00421">
    <property type="entry name" value="HTH_LUXR"/>
    <property type="match status" value="1"/>
</dbReference>